<accession>A0ABT8T2Z4</accession>
<feature type="transmembrane region" description="Helical" evidence="9">
    <location>
        <begin position="63"/>
        <end position="85"/>
    </location>
</feature>
<evidence type="ECO:0000256" key="1">
    <source>
        <dbReference type="ARBA" id="ARBA00022448"/>
    </source>
</evidence>
<evidence type="ECO:0000313" key="11">
    <source>
        <dbReference type="Proteomes" id="UP001169006"/>
    </source>
</evidence>
<feature type="transmembrane region" description="Helical" evidence="9">
    <location>
        <begin position="286"/>
        <end position="305"/>
    </location>
</feature>
<keyword evidence="8 9" id="KW-0472">Membrane</keyword>
<dbReference type="EMBL" id="JAUKWQ010000011">
    <property type="protein sequence ID" value="MDO1584930.1"/>
    <property type="molecule type" value="Genomic_DNA"/>
</dbReference>
<feature type="transmembrane region" description="Helical" evidence="9">
    <location>
        <begin position="530"/>
        <end position="549"/>
    </location>
</feature>
<evidence type="ECO:0000256" key="2">
    <source>
        <dbReference type="ARBA" id="ARBA00022475"/>
    </source>
</evidence>
<dbReference type="Proteomes" id="UP001169006">
    <property type="component" value="Unassembled WGS sequence"/>
</dbReference>
<dbReference type="PIRSF" id="PIRSF001294">
    <property type="entry name" value="K_ATPaseA"/>
    <property type="match status" value="1"/>
</dbReference>
<evidence type="ECO:0000256" key="6">
    <source>
        <dbReference type="ARBA" id="ARBA00022989"/>
    </source>
</evidence>
<evidence type="ECO:0000256" key="5">
    <source>
        <dbReference type="ARBA" id="ARBA00022958"/>
    </source>
</evidence>
<name>A0ABT8T2Z4_9HYPH</name>
<feature type="transmembrane region" description="Helical" evidence="9">
    <location>
        <begin position="385"/>
        <end position="403"/>
    </location>
</feature>
<dbReference type="PANTHER" id="PTHR30607:SF2">
    <property type="entry name" value="POTASSIUM-TRANSPORTING ATPASE POTASSIUM-BINDING SUBUNIT"/>
    <property type="match status" value="1"/>
</dbReference>
<evidence type="ECO:0000256" key="8">
    <source>
        <dbReference type="ARBA" id="ARBA00023136"/>
    </source>
</evidence>
<reference evidence="10" key="1">
    <citation type="journal article" date="2015" name="Int. J. Syst. Evol. Microbiol.">
        <title>Rhizobium oryzicola sp. nov., potential plant-growth-promoting endophytic bacteria isolated from rice roots.</title>
        <authorList>
            <person name="Zhang X.X."/>
            <person name="Gao J.S."/>
            <person name="Cao Y.H."/>
            <person name="Sheirdil R.A."/>
            <person name="Wang X.C."/>
            <person name="Zhang L."/>
        </authorList>
    </citation>
    <scope>NUCLEOTIDE SEQUENCE</scope>
    <source>
        <strain evidence="10">05753</strain>
    </source>
</reference>
<keyword evidence="4 9" id="KW-0812">Transmembrane</keyword>
<comment type="caution">
    <text evidence="10">The sequence shown here is derived from an EMBL/GenBank/DDBJ whole genome shotgun (WGS) entry which is preliminary data.</text>
</comment>
<keyword evidence="1 9" id="KW-0813">Transport</keyword>
<dbReference type="NCBIfam" id="TIGR00680">
    <property type="entry name" value="kdpA"/>
    <property type="match status" value="1"/>
</dbReference>
<comment type="subunit">
    <text evidence="9">The system is composed of three essential subunits: KdpA, KdpB and KdpC.</text>
</comment>
<evidence type="ECO:0000256" key="7">
    <source>
        <dbReference type="ARBA" id="ARBA00023065"/>
    </source>
</evidence>
<dbReference type="HAMAP" id="MF_00275">
    <property type="entry name" value="KdpA"/>
    <property type="match status" value="1"/>
</dbReference>
<dbReference type="PANTHER" id="PTHR30607">
    <property type="entry name" value="POTASSIUM-TRANSPORTING ATPASE A CHAIN"/>
    <property type="match status" value="1"/>
</dbReference>
<keyword evidence="5 9" id="KW-0630">Potassium</keyword>
<evidence type="ECO:0000313" key="10">
    <source>
        <dbReference type="EMBL" id="MDO1584930.1"/>
    </source>
</evidence>
<comment type="function">
    <text evidence="9">Part of the high-affinity ATP-driven potassium transport (or Kdp) system, which catalyzes the hydrolysis of ATP coupled with the electrogenic transport of potassium into the cytoplasm. This subunit binds the extracellular potassium ions and delivers the ions to the membrane domain of KdpB through an intramembrane tunnel.</text>
</comment>
<feature type="transmembrane region" description="Helical" evidence="9">
    <location>
        <begin position="257"/>
        <end position="274"/>
    </location>
</feature>
<dbReference type="RefSeq" id="WP_302079191.1">
    <property type="nucleotide sequence ID" value="NZ_JAUKWQ010000011.1"/>
</dbReference>
<feature type="transmembrane region" description="Helical" evidence="9">
    <location>
        <begin position="424"/>
        <end position="450"/>
    </location>
</feature>
<proteinExistence type="inferred from homology"/>
<keyword evidence="2 9" id="KW-1003">Cell membrane</keyword>
<sequence>MSINGWLQIALLLLLAFILIKPLGAYMARVFEGERTFLSPVLGPIEKLIYVIAGINPKREQGWLAYTLAMLAFNLIGFVTLYAILRLQFYLPLNPQGFPGMTPDLAFNTAISFVTNTNWQNYSGESAASNFTQMAGLAVHNFLSAATGMAIALAVTRAFARSAATTLGNFWVDMTRSTLYVLMPLAVVLALVFVALGLPQTLDASVTATTLEGAQQAIPLGPIASQEAIKQLGTNGGGFFNANAAHPFENPSAITNYLNILAMLSITSALIYTFGKTVGSVRQGWALIAATAILLVAGIVCVYIAETSGVPSHLAMGIDPTLGNMEGKEVRFGQAMDAVYAATTTAISNGGVNAMLGSFTPLGGLVPMFLIQLGEILPGGVGSGLYGLIVFAVLTVFVAGLMVGRTPEFLGKKIESREMKYAMFAILVLPFAILAFSAIAAVLPSALAALGNAGPHGLSEILYAYTSAAGNNGSAFAGLSGNTVWYNTTLAIGMLLGRFAYAVPVLAIAGSIAGKTRSEASAGTFPTHTPLFVGLLVAIILIMGGLQYFPALALGPIAEHVSMVAGQLF</sequence>
<comment type="subcellular location">
    <subcellularLocation>
        <location evidence="9">Cell membrane</location>
        <topology evidence="9">Multi-pass membrane protein</topology>
    </subcellularLocation>
</comment>
<dbReference type="InterPro" id="IPR004623">
    <property type="entry name" value="KdpA"/>
</dbReference>
<evidence type="ECO:0000256" key="3">
    <source>
        <dbReference type="ARBA" id="ARBA00022538"/>
    </source>
</evidence>
<keyword evidence="3 9" id="KW-0633">Potassium transport</keyword>
<reference evidence="10" key="2">
    <citation type="submission" date="2023-07" db="EMBL/GenBank/DDBJ databases">
        <authorList>
            <person name="Sun H."/>
        </authorList>
    </citation>
    <scope>NUCLEOTIDE SEQUENCE</scope>
    <source>
        <strain evidence="10">05753</strain>
    </source>
</reference>
<feature type="transmembrane region" description="Helical" evidence="9">
    <location>
        <begin position="484"/>
        <end position="509"/>
    </location>
</feature>
<dbReference type="Pfam" id="PF03814">
    <property type="entry name" value="KdpA"/>
    <property type="match status" value="1"/>
</dbReference>
<protein>
    <recommendedName>
        <fullName evidence="9">Potassium-transporting ATPase potassium-binding subunit</fullName>
    </recommendedName>
    <alternativeName>
        <fullName evidence="9">ATP phosphohydrolase [potassium-transporting] A chain</fullName>
    </alternativeName>
    <alternativeName>
        <fullName evidence="9">Potassium-binding and translocating subunit A</fullName>
    </alternativeName>
    <alternativeName>
        <fullName evidence="9">Potassium-translocating ATPase A chain</fullName>
    </alternativeName>
</protein>
<feature type="transmembrane region" description="Helical" evidence="9">
    <location>
        <begin position="138"/>
        <end position="159"/>
    </location>
</feature>
<evidence type="ECO:0000256" key="9">
    <source>
        <dbReference type="HAMAP-Rule" id="MF_00275"/>
    </source>
</evidence>
<gene>
    <name evidence="9 10" type="primary">kdpA</name>
    <name evidence="10" type="ORF">Q2T52_22810</name>
</gene>
<comment type="caution">
    <text evidence="9">Lacks conserved residue(s) required for the propagation of feature annotation.</text>
</comment>
<organism evidence="10 11">
    <name type="scientific">Rhizobium oryzicola</name>
    <dbReference type="NCBI Taxonomy" id="1232668"/>
    <lineage>
        <taxon>Bacteria</taxon>
        <taxon>Pseudomonadati</taxon>
        <taxon>Pseudomonadota</taxon>
        <taxon>Alphaproteobacteria</taxon>
        <taxon>Hyphomicrobiales</taxon>
        <taxon>Rhizobiaceae</taxon>
        <taxon>Rhizobium/Agrobacterium group</taxon>
        <taxon>Rhizobium</taxon>
    </lineage>
</organism>
<evidence type="ECO:0000256" key="4">
    <source>
        <dbReference type="ARBA" id="ARBA00022692"/>
    </source>
</evidence>
<keyword evidence="6 9" id="KW-1133">Transmembrane helix</keyword>
<keyword evidence="7 9" id="KW-0406">Ion transport</keyword>
<feature type="transmembrane region" description="Helical" evidence="9">
    <location>
        <begin position="179"/>
        <end position="198"/>
    </location>
</feature>
<keyword evidence="11" id="KW-1185">Reference proteome</keyword>
<comment type="similarity">
    <text evidence="9">Belongs to the KdpA family.</text>
</comment>